<sequence>MEKLVCLTTKKVSEKIWHPIHLLRGGPGISHLFFANDVLLFAKASTAQMQIMTNVLADFCNAFGLKFNVDKSRVMCSRNVQWRIKHDISQLFPIKFASSPGKYLRFPLIQGRVKRPYFNFIIERIQSRQTDWKQRLLNKLGRDMLARAVISSTPTYAMQIFWLPQSICNGINKLIRNFIWGRSDGEGGLYLVNWESVSCPRRIGGLGIQDTRAANVALLGKASLKSF</sequence>
<name>A0ACC0SUU2_POPTR</name>
<protein>
    <submittedName>
        <fullName evidence="1">Uncharacterized protein</fullName>
    </submittedName>
</protein>
<evidence type="ECO:0000313" key="2">
    <source>
        <dbReference type="Proteomes" id="UP000006729"/>
    </source>
</evidence>
<gene>
    <name evidence="1" type="ORF">POPTR_006G175124v4</name>
</gene>
<dbReference type="Proteomes" id="UP000006729">
    <property type="component" value="Chromosome 6"/>
</dbReference>
<proteinExistence type="predicted"/>
<dbReference type="EMBL" id="CM009295">
    <property type="protein sequence ID" value="KAI9393028.1"/>
    <property type="molecule type" value="Genomic_DNA"/>
</dbReference>
<organism evidence="1 2">
    <name type="scientific">Populus trichocarpa</name>
    <name type="common">Western balsam poplar</name>
    <name type="synonym">Populus balsamifera subsp. trichocarpa</name>
    <dbReference type="NCBI Taxonomy" id="3694"/>
    <lineage>
        <taxon>Eukaryota</taxon>
        <taxon>Viridiplantae</taxon>
        <taxon>Streptophyta</taxon>
        <taxon>Embryophyta</taxon>
        <taxon>Tracheophyta</taxon>
        <taxon>Spermatophyta</taxon>
        <taxon>Magnoliopsida</taxon>
        <taxon>eudicotyledons</taxon>
        <taxon>Gunneridae</taxon>
        <taxon>Pentapetalae</taxon>
        <taxon>rosids</taxon>
        <taxon>fabids</taxon>
        <taxon>Malpighiales</taxon>
        <taxon>Salicaceae</taxon>
        <taxon>Saliceae</taxon>
        <taxon>Populus</taxon>
    </lineage>
</organism>
<accession>A0ACC0SUU2</accession>
<comment type="caution">
    <text evidence="1">The sequence shown here is derived from an EMBL/GenBank/DDBJ whole genome shotgun (WGS) entry which is preliminary data.</text>
</comment>
<keyword evidence="2" id="KW-1185">Reference proteome</keyword>
<evidence type="ECO:0000313" key="1">
    <source>
        <dbReference type="EMBL" id="KAI9393028.1"/>
    </source>
</evidence>
<reference evidence="1 2" key="1">
    <citation type="journal article" date="2006" name="Science">
        <title>The genome of black cottonwood, Populus trichocarpa (Torr. &amp; Gray).</title>
        <authorList>
            <person name="Tuskan G.A."/>
            <person name="Difazio S."/>
            <person name="Jansson S."/>
            <person name="Bohlmann J."/>
            <person name="Grigoriev I."/>
            <person name="Hellsten U."/>
            <person name="Putnam N."/>
            <person name="Ralph S."/>
            <person name="Rombauts S."/>
            <person name="Salamov A."/>
            <person name="Schein J."/>
            <person name="Sterck L."/>
            <person name="Aerts A."/>
            <person name="Bhalerao R.R."/>
            <person name="Bhalerao R.P."/>
            <person name="Blaudez D."/>
            <person name="Boerjan W."/>
            <person name="Brun A."/>
            <person name="Brunner A."/>
            <person name="Busov V."/>
            <person name="Campbell M."/>
            <person name="Carlson J."/>
            <person name="Chalot M."/>
            <person name="Chapman J."/>
            <person name="Chen G.L."/>
            <person name="Cooper D."/>
            <person name="Coutinho P.M."/>
            <person name="Couturier J."/>
            <person name="Covert S."/>
            <person name="Cronk Q."/>
            <person name="Cunningham R."/>
            <person name="Davis J."/>
            <person name="Degroeve S."/>
            <person name="Dejardin A."/>
            <person name="Depamphilis C."/>
            <person name="Detter J."/>
            <person name="Dirks B."/>
            <person name="Dubchak I."/>
            <person name="Duplessis S."/>
            <person name="Ehlting J."/>
            <person name="Ellis B."/>
            <person name="Gendler K."/>
            <person name="Goodstein D."/>
            <person name="Gribskov M."/>
            <person name="Grimwood J."/>
            <person name="Groover A."/>
            <person name="Gunter L."/>
            <person name="Hamberger B."/>
            <person name="Heinze B."/>
            <person name="Helariutta Y."/>
            <person name="Henrissat B."/>
            <person name="Holligan D."/>
            <person name="Holt R."/>
            <person name="Huang W."/>
            <person name="Islam-Faridi N."/>
            <person name="Jones S."/>
            <person name="Jones-Rhoades M."/>
            <person name="Jorgensen R."/>
            <person name="Joshi C."/>
            <person name="Kangasjarvi J."/>
            <person name="Karlsson J."/>
            <person name="Kelleher C."/>
            <person name="Kirkpatrick R."/>
            <person name="Kirst M."/>
            <person name="Kohler A."/>
            <person name="Kalluri U."/>
            <person name="Larimer F."/>
            <person name="Leebens-Mack J."/>
            <person name="Leple J.C."/>
            <person name="Locascio P."/>
            <person name="Lou Y."/>
            <person name="Lucas S."/>
            <person name="Martin F."/>
            <person name="Montanini B."/>
            <person name="Napoli C."/>
            <person name="Nelson D.R."/>
            <person name="Nelson C."/>
            <person name="Nieminen K."/>
            <person name="Nilsson O."/>
            <person name="Pereda V."/>
            <person name="Peter G."/>
            <person name="Philippe R."/>
            <person name="Pilate G."/>
            <person name="Poliakov A."/>
            <person name="Razumovskaya J."/>
            <person name="Richardson P."/>
            <person name="Rinaldi C."/>
            <person name="Ritland K."/>
            <person name="Rouze P."/>
            <person name="Ryaboy D."/>
            <person name="Schmutz J."/>
            <person name="Schrader J."/>
            <person name="Segerman B."/>
            <person name="Shin H."/>
            <person name="Siddiqui A."/>
            <person name="Sterky F."/>
            <person name="Terry A."/>
            <person name="Tsai C.J."/>
            <person name="Uberbacher E."/>
            <person name="Unneberg P."/>
            <person name="Vahala J."/>
            <person name="Wall K."/>
            <person name="Wessler S."/>
            <person name="Yang G."/>
            <person name="Yin T."/>
            <person name="Douglas C."/>
            <person name="Marra M."/>
            <person name="Sandberg G."/>
            <person name="Van de Peer Y."/>
            <person name="Rokhsar D."/>
        </authorList>
    </citation>
    <scope>NUCLEOTIDE SEQUENCE [LARGE SCALE GENOMIC DNA]</scope>
    <source>
        <strain evidence="2">cv. Nisqually</strain>
    </source>
</reference>